<evidence type="ECO:0000256" key="1">
    <source>
        <dbReference type="SAM" id="Coils"/>
    </source>
</evidence>
<evidence type="ECO:0000313" key="3">
    <source>
        <dbReference type="EMBL" id="CAB4159255.1"/>
    </source>
</evidence>
<accession>A0A6J5NQ44</accession>
<organism evidence="3">
    <name type="scientific">uncultured Caudovirales phage</name>
    <dbReference type="NCBI Taxonomy" id="2100421"/>
    <lineage>
        <taxon>Viruses</taxon>
        <taxon>Duplodnaviria</taxon>
        <taxon>Heunggongvirae</taxon>
        <taxon>Uroviricota</taxon>
        <taxon>Caudoviricetes</taxon>
        <taxon>Peduoviridae</taxon>
        <taxon>Maltschvirus</taxon>
        <taxon>Maltschvirus maltsch</taxon>
    </lineage>
</organism>
<gene>
    <name evidence="3" type="ORF">UFOVP707_68</name>
</gene>
<sequence>MSTEREQDRRRAYGRGYHDGLRAAQEIEVNASRVEALTKGLNGFARKVLDAISEEPTAKKQIVSALAASGSQADIKVVDGCIAHLLETGLVRERGDHTYCRTPAKPRVVRVSNAAPEPKAEAEAPAGRPSDPLEILGAVSQQIRELAATMTKLAEAVEDAALRAEQRVADAKAENAKLERLRDLLREL</sequence>
<dbReference type="EMBL" id="LR796684">
    <property type="protein sequence ID" value="CAB4159255.1"/>
    <property type="molecule type" value="Genomic_DNA"/>
</dbReference>
<feature type="coiled-coil region" evidence="1">
    <location>
        <begin position="154"/>
        <end position="188"/>
    </location>
</feature>
<feature type="region of interest" description="Disordered" evidence="2">
    <location>
        <begin position="112"/>
        <end position="131"/>
    </location>
</feature>
<reference evidence="3" key="1">
    <citation type="submission" date="2020-04" db="EMBL/GenBank/DDBJ databases">
        <authorList>
            <person name="Chiriac C."/>
            <person name="Salcher M."/>
            <person name="Ghai R."/>
            <person name="Kavagutti S V."/>
        </authorList>
    </citation>
    <scope>NUCLEOTIDE SEQUENCE</scope>
</reference>
<evidence type="ECO:0000256" key="2">
    <source>
        <dbReference type="SAM" id="MobiDB-lite"/>
    </source>
</evidence>
<proteinExistence type="predicted"/>
<name>A0A6J5NQ44_9CAUD</name>
<protein>
    <submittedName>
        <fullName evidence="3">Uncharacterized protein</fullName>
    </submittedName>
</protein>
<keyword evidence="1" id="KW-0175">Coiled coil</keyword>